<evidence type="ECO:0000256" key="10">
    <source>
        <dbReference type="ARBA" id="ARBA00052101"/>
    </source>
</evidence>
<evidence type="ECO:0000313" key="17">
    <source>
        <dbReference type="Proteomes" id="UP000007879"/>
    </source>
</evidence>
<dbReference type="EC" id="2.7.1.30" evidence="3"/>
<dbReference type="GO" id="GO:0004370">
    <property type="term" value="F:glycerol kinase activity"/>
    <property type="evidence" value="ECO:0007669"/>
    <property type="project" value="UniProtKB-EC"/>
</dbReference>
<reference evidence="16" key="2">
    <citation type="submission" date="2017-05" db="UniProtKB">
        <authorList>
            <consortium name="EnsemblMetazoa"/>
        </authorList>
    </citation>
    <scope>IDENTIFICATION</scope>
</reference>
<dbReference type="PROSITE" id="PS00445">
    <property type="entry name" value="FGGY_KINASES_2"/>
    <property type="match status" value="1"/>
</dbReference>
<evidence type="ECO:0000256" key="9">
    <source>
        <dbReference type="ARBA" id="ARBA00043149"/>
    </source>
</evidence>
<evidence type="ECO:0000256" key="7">
    <source>
        <dbReference type="ARBA" id="ARBA00022798"/>
    </source>
</evidence>
<dbReference type="NCBIfam" id="NF000756">
    <property type="entry name" value="PRK00047.1"/>
    <property type="match status" value="1"/>
</dbReference>
<dbReference type="PANTHER" id="PTHR10196">
    <property type="entry name" value="SUGAR KINASE"/>
    <property type="match status" value="1"/>
</dbReference>
<dbReference type="InterPro" id="IPR005999">
    <property type="entry name" value="Glycerol_kin"/>
</dbReference>
<feature type="domain" description="Carbohydrate kinase FGGY C-terminal" evidence="15">
    <location>
        <begin position="277"/>
        <end position="466"/>
    </location>
</feature>
<keyword evidence="17" id="KW-1185">Reference proteome</keyword>
<accession>A0A1X7UZE1</accession>
<comment type="catalytic activity">
    <reaction evidence="10">
        <text>glycerol + ATP = sn-glycerol 3-phosphate + ADP + H(+)</text>
        <dbReference type="Rhea" id="RHEA:21644"/>
        <dbReference type="ChEBI" id="CHEBI:15378"/>
        <dbReference type="ChEBI" id="CHEBI:17754"/>
        <dbReference type="ChEBI" id="CHEBI:30616"/>
        <dbReference type="ChEBI" id="CHEBI:57597"/>
        <dbReference type="ChEBI" id="CHEBI:456216"/>
        <dbReference type="EC" id="2.7.1.30"/>
    </reaction>
</comment>
<dbReference type="UniPathway" id="UPA00618">
    <property type="reaction ID" value="UER00672"/>
</dbReference>
<evidence type="ECO:0000313" key="16">
    <source>
        <dbReference type="EnsemblMetazoa" id="Aqu2.1.32722_001"/>
    </source>
</evidence>
<dbReference type="InterPro" id="IPR018483">
    <property type="entry name" value="Carb_kinase_FGGY_CS"/>
</dbReference>
<evidence type="ECO:0000256" key="12">
    <source>
        <dbReference type="RuleBase" id="RU003733"/>
    </source>
</evidence>
<evidence type="ECO:0000256" key="13">
    <source>
        <dbReference type="SAM" id="Phobius"/>
    </source>
</evidence>
<name>A0A1X7UZE1_AMPQE</name>
<proteinExistence type="inferred from homology"/>
<dbReference type="InterPro" id="IPR042018">
    <property type="entry name" value="GK1-3_metazoan-type"/>
</dbReference>
<keyword evidence="13" id="KW-0812">Transmembrane</keyword>
<dbReference type="Pfam" id="PF02782">
    <property type="entry name" value="FGGY_C"/>
    <property type="match status" value="1"/>
</dbReference>
<dbReference type="PIRSF" id="PIRSF000538">
    <property type="entry name" value="GlpK"/>
    <property type="match status" value="1"/>
</dbReference>
<dbReference type="eggNOG" id="KOG2517">
    <property type="taxonomic scope" value="Eukaryota"/>
</dbReference>
<dbReference type="Pfam" id="PF00370">
    <property type="entry name" value="FGGY_N"/>
    <property type="match status" value="1"/>
</dbReference>
<evidence type="ECO:0000256" key="1">
    <source>
        <dbReference type="ARBA" id="ARBA00005190"/>
    </source>
</evidence>
<evidence type="ECO:0000259" key="15">
    <source>
        <dbReference type="Pfam" id="PF02782"/>
    </source>
</evidence>
<dbReference type="FunFam" id="3.30.420.40:FF:000177">
    <property type="entry name" value="Glycerol kinase"/>
    <property type="match status" value="1"/>
</dbReference>
<dbReference type="GO" id="GO:0019563">
    <property type="term" value="P:glycerol catabolic process"/>
    <property type="evidence" value="ECO:0007669"/>
    <property type="project" value="UniProtKB-UniPathway"/>
</dbReference>
<dbReference type="KEGG" id="aqu:100640241"/>
<evidence type="ECO:0000256" key="4">
    <source>
        <dbReference type="ARBA" id="ARBA00022679"/>
    </source>
</evidence>
<evidence type="ECO:0000256" key="2">
    <source>
        <dbReference type="ARBA" id="ARBA00009156"/>
    </source>
</evidence>
<feature type="transmembrane region" description="Helical" evidence="13">
    <location>
        <begin position="532"/>
        <end position="552"/>
    </location>
</feature>
<keyword evidence="8" id="KW-0067">ATP-binding</keyword>
<organism evidence="16">
    <name type="scientific">Amphimedon queenslandica</name>
    <name type="common">Sponge</name>
    <dbReference type="NCBI Taxonomy" id="400682"/>
    <lineage>
        <taxon>Eukaryota</taxon>
        <taxon>Metazoa</taxon>
        <taxon>Porifera</taxon>
        <taxon>Demospongiae</taxon>
        <taxon>Heteroscleromorpha</taxon>
        <taxon>Haplosclerida</taxon>
        <taxon>Niphatidae</taxon>
        <taxon>Amphimedon</taxon>
    </lineage>
</organism>
<dbReference type="GO" id="GO:0005524">
    <property type="term" value="F:ATP binding"/>
    <property type="evidence" value="ECO:0007669"/>
    <property type="project" value="UniProtKB-KW"/>
</dbReference>
<dbReference type="GO" id="GO:0046167">
    <property type="term" value="P:glycerol-3-phosphate biosynthetic process"/>
    <property type="evidence" value="ECO:0007669"/>
    <property type="project" value="TreeGrafter"/>
</dbReference>
<comment type="similarity">
    <text evidence="2 12">Belongs to the FGGY kinase family.</text>
</comment>
<dbReference type="FunFam" id="3.30.420.40:FF:000108">
    <property type="entry name" value="Glycerol kinase, glycosomal"/>
    <property type="match status" value="1"/>
</dbReference>
<dbReference type="PANTHER" id="PTHR10196:SF69">
    <property type="entry name" value="GLYCEROL KINASE"/>
    <property type="match status" value="1"/>
</dbReference>
<keyword evidence="6 12" id="KW-0418">Kinase</keyword>
<keyword evidence="5" id="KW-0547">Nucleotide-binding</keyword>
<reference evidence="17" key="1">
    <citation type="journal article" date="2010" name="Nature">
        <title>The Amphimedon queenslandica genome and the evolution of animal complexity.</title>
        <authorList>
            <person name="Srivastava M."/>
            <person name="Simakov O."/>
            <person name="Chapman J."/>
            <person name="Fahey B."/>
            <person name="Gauthier M.E."/>
            <person name="Mitros T."/>
            <person name="Richards G.S."/>
            <person name="Conaco C."/>
            <person name="Dacre M."/>
            <person name="Hellsten U."/>
            <person name="Larroux C."/>
            <person name="Putnam N.H."/>
            <person name="Stanke M."/>
            <person name="Adamska M."/>
            <person name="Darling A."/>
            <person name="Degnan S.M."/>
            <person name="Oakley T.H."/>
            <person name="Plachetzki D.C."/>
            <person name="Zhai Y."/>
            <person name="Adamski M."/>
            <person name="Calcino A."/>
            <person name="Cummins S.F."/>
            <person name="Goodstein D.M."/>
            <person name="Harris C."/>
            <person name="Jackson D.J."/>
            <person name="Leys S.P."/>
            <person name="Shu S."/>
            <person name="Woodcroft B.J."/>
            <person name="Vervoort M."/>
            <person name="Kosik K.S."/>
            <person name="Manning G."/>
            <person name="Degnan B.M."/>
            <person name="Rokhsar D.S."/>
        </authorList>
    </citation>
    <scope>NUCLEOTIDE SEQUENCE [LARGE SCALE GENOMIC DNA]</scope>
</reference>
<keyword evidence="13" id="KW-1133">Transmembrane helix</keyword>
<dbReference type="InterPro" id="IPR043129">
    <property type="entry name" value="ATPase_NBD"/>
</dbReference>
<comment type="pathway">
    <text evidence="1">Polyol metabolism; glycerol degradation via glycerol kinase pathway; sn-glycerol 3-phosphate from glycerol: step 1/1.</text>
</comment>
<dbReference type="Proteomes" id="UP000007879">
    <property type="component" value="Unassembled WGS sequence"/>
</dbReference>
<dbReference type="SUPFAM" id="SSF53067">
    <property type="entry name" value="Actin-like ATPase domain"/>
    <property type="match status" value="2"/>
</dbReference>
<keyword evidence="7" id="KW-0319">Glycerol metabolism</keyword>
<sequence>MEDSKPRLVGAIDVGTGSSRFLIFNENLELKFSLKEKAHRKELGQHSPKEGWLEQDPIELLESVRLCIGGVADSLRLEGTPISSIHGVGITNQRETTILWDKLTGVPFYNAIVWSDNRTRQLADALIASTPNNNKDYLRPKCGLPIHPYFSALKIRWLIDNVEEVRIAVAGKTCLFGTVDSWIIWNLTGGISGGCHVTDVTNASRTMLMDLQTCKWDTELCSFFGIPMSILPEIRSSSEVYGHISEGPLKGIPISGCLGDQQAALVGQRCFKKGDAKNTYGTGCFLLYNTGLVPVRSSNGLLTTVAYKMGSEADVHYALEGSVAMAGQCVRWLRDNMKFFTDAQEIERLAESVHDTAGVYFVPAFSGLYAPHWQSDARGLIIGLSSYTNKGHICRATLEAVCFQSREILEAMNQDSELPLASLKVDGGMTVNKLLLQLQADLLGIPVEKEDMSETTVLGAAIAAGIGVGVWPNQLDSIPQSMAVTLFNPSIDHDNRDSRYYRWKEAVKRCMHWEGNEKEIQNNGRWKRERKVGVVGVGVAAAVLAAALLIYWRRH</sequence>
<dbReference type="PROSITE" id="PS00933">
    <property type="entry name" value="FGGY_KINASES_1"/>
    <property type="match status" value="1"/>
</dbReference>
<protein>
    <recommendedName>
        <fullName evidence="11">Probable glycerol kinase</fullName>
        <ecNumber evidence="3">2.7.1.30</ecNumber>
    </recommendedName>
    <alternativeName>
        <fullName evidence="9">ATP:glycerol 3-phosphotransferase</fullName>
    </alternativeName>
</protein>
<feature type="domain" description="Carbohydrate kinase FGGY N-terminal" evidence="14">
    <location>
        <begin position="9"/>
        <end position="267"/>
    </location>
</feature>
<dbReference type="STRING" id="400682.A0A1X7UZE1"/>
<dbReference type="InterPro" id="IPR018484">
    <property type="entry name" value="FGGY_N"/>
</dbReference>
<evidence type="ECO:0000256" key="5">
    <source>
        <dbReference type="ARBA" id="ARBA00022741"/>
    </source>
</evidence>
<evidence type="ECO:0000256" key="11">
    <source>
        <dbReference type="ARBA" id="ARBA00071571"/>
    </source>
</evidence>
<dbReference type="CDD" id="cd07792">
    <property type="entry name" value="ASKHA_NBD_FGGY_GK1-3-like"/>
    <property type="match status" value="1"/>
</dbReference>
<evidence type="ECO:0000256" key="8">
    <source>
        <dbReference type="ARBA" id="ARBA00022840"/>
    </source>
</evidence>
<dbReference type="GO" id="GO:0005739">
    <property type="term" value="C:mitochondrion"/>
    <property type="evidence" value="ECO:0007669"/>
    <property type="project" value="TreeGrafter"/>
</dbReference>
<evidence type="ECO:0000256" key="3">
    <source>
        <dbReference type="ARBA" id="ARBA00012099"/>
    </source>
</evidence>
<dbReference type="InterPro" id="IPR000577">
    <property type="entry name" value="Carb_kinase_FGGY"/>
</dbReference>
<dbReference type="OMA" id="VQWMRDQ"/>
<dbReference type="AlphaFoldDB" id="A0A1X7UZE1"/>
<evidence type="ECO:0000256" key="6">
    <source>
        <dbReference type="ARBA" id="ARBA00022777"/>
    </source>
</evidence>
<gene>
    <name evidence="16" type="primary">100640241</name>
</gene>
<dbReference type="OrthoDB" id="5422795at2759"/>
<keyword evidence="4 12" id="KW-0808">Transferase</keyword>
<dbReference type="Gene3D" id="3.30.420.40">
    <property type="match status" value="2"/>
</dbReference>
<keyword evidence="13" id="KW-0472">Membrane</keyword>
<dbReference type="NCBIfam" id="TIGR01311">
    <property type="entry name" value="glycerol_kin"/>
    <property type="match status" value="1"/>
</dbReference>
<dbReference type="InParanoid" id="A0A1X7UZE1"/>
<dbReference type="EnsemblMetazoa" id="XM_003386320.3">
    <property type="protein sequence ID" value="XP_003386368.1"/>
    <property type="gene ID" value="LOC100640241"/>
</dbReference>
<dbReference type="InterPro" id="IPR018485">
    <property type="entry name" value="FGGY_C"/>
</dbReference>
<dbReference type="EnsemblMetazoa" id="Aqu2.1.32722_001">
    <property type="protein sequence ID" value="Aqu2.1.32722_001"/>
    <property type="gene ID" value="Aqu2.1.32722"/>
</dbReference>
<dbReference type="GO" id="GO:0006641">
    <property type="term" value="P:triglyceride metabolic process"/>
    <property type="evidence" value="ECO:0007669"/>
    <property type="project" value="TreeGrafter"/>
</dbReference>
<evidence type="ECO:0000259" key="14">
    <source>
        <dbReference type="Pfam" id="PF00370"/>
    </source>
</evidence>